<evidence type="ECO:0000313" key="2">
    <source>
        <dbReference type="EMBL" id="GAW25347.1"/>
    </source>
</evidence>
<evidence type="ECO:0000256" key="1">
    <source>
        <dbReference type="SAM" id="MobiDB-lite"/>
    </source>
</evidence>
<keyword evidence="3" id="KW-1185">Reference proteome</keyword>
<evidence type="ECO:0000313" key="3">
    <source>
        <dbReference type="Proteomes" id="UP000054516"/>
    </source>
</evidence>
<organism evidence="2">
    <name type="scientific">Rosellinia necatrix</name>
    <name type="common">White root-rot fungus</name>
    <dbReference type="NCBI Taxonomy" id="77044"/>
    <lineage>
        <taxon>Eukaryota</taxon>
        <taxon>Fungi</taxon>
        <taxon>Dikarya</taxon>
        <taxon>Ascomycota</taxon>
        <taxon>Pezizomycotina</taxon>
        <taxon>Sordariomycetes</taxon>
        <taxon>Xylariomycetidae</taxon>
        <taxon>Xylariales</taxon>
        <taxon>Xylariaceae</taxon>
        <taxon>Rosellinia</taxon>
    </lineage>
</organism>
<reference evidence="2" key="1">
    <citation type="submission" date="2016-03" db="EMBL/GenBank/DDBJ databases">
        <title>Draft genome sequence of Rosellinia necatrix.</title>
        <authorList>
            <person name="Kanematsu S."/>
        </authorList>
    </citation>
    <scope>NUCLEOTIDE SEQUENCE [LARGE SCALE GENOMIC DNA]</scope>
    <source>
        <strain evidence="2">W97</strain>
    </source>
</reference>
<dbReference type="AlphaFoldDB" id="A0A1S8A5H5"/>
<sequence>MGVVSCDEPKSASDDQSIPRFNPPSKIPSPSPPLELPPLELPSPSPYPYSQSLVRGATDAGSPPKDWKRSAPGSNAELCQSKW</sequence>
<feature type="region of interest" description="Disordered" evidence="1">
    <location>
        <begin position="1"/>
        <end position="83"/>
    </location>
</feature>
<gene>
    <name evidence="2" type="ORF">SAMD00023353_0500490</name>
</gene>
<feature type="compositionally biased region" description="Pro residues" evidence="1">
    <location>
        <begin position="21"/>
        <end position="47"/>
    </location>
</feature>
<dbReference type="Proteomes" id="UP000054516">
    <property type="component" value="Unassembled WGS sequence"/>
</dbReference>
<name>A0A1S8A5H5_ROSNE</name>
<protein>
    <submittedName>
        <fullName evidence="2">Uncharacterized protein</fullName>
    </submittedName>
</protein>
<proteinExistence type="predicted"/>
<dbReference type="EMBL" id="DF977450">
    <property type="protein sequence ID" value="GAW25347.1"/>
    <property type="molecule type" value="Genomic_DNA"/>
</dbReference>
<accession>A0A1S8A5H5</accession>